<dbReference type="InterPro" id="IPR029044">
    <property type="entry name" value="Nucleotide-diphossugar_trans"/>
</dbReference>
<name>A0A1G1XYW0_9BACT</name>
<dbReference type="Proteomes" id="UP000178240">
    <property type="component" value="Unassembled WGS sequence"/>
</dbReference>
<organism evidence="1 2">
    <name type="scientific">Candidatus Buchananbacteria bacterium RIFCSPHIGHO2_01_FULL_44_11</name>
    <dbReference type="NCBI Taxonomy" id="1797535"/>
    <lineage>
        <taxon>Bacteria</taxon>
        <taxon>Candidatus Buchananiibacteriota</taxon>
    </lineage>
</organism>
<evidence type="ECO:0000313" key="2">
    <source>
        <dbReference type="Proteomes" id="UP000178240"/>
    </source>
</evidence>
<evidence type="ECO:0000313" key="1">
    <source>
        <dbReference type="EMBL" id="OGY45192.1"/>
    </source>
</evidence>
<evidence type="ECO:0008006" key="3">
    <source>
        <dbReference type="Google" id="ProtNLM"/>
    </source>
</evidence>
<dbReference type="SUPFAM" id="SSF53448">
    <property type="entry name" value="Nucleotide-diphospho-sugar transferases"/>
    <property type="match status" value="1"/>
</dbReference>
<proteinExistence type="predicted"/>
<protein>
    <recommendedName>
        <fullName evidence="3">Glycosyltransferase 2-like domain-containing protein</fullName>
    </recommendedName>
</protein>
<dbReference type="AlphaFoldDB" id="A0A1G1XYW0"/>
<gene>
    <name evidence="1" type="ORF">A2744_01395</name>
</gene>
<accession>A0A1G1XYW0</accession>
<dbReference type="EMBL" id="MHIE01000025">
    <property type="protein sequence ID" value="OGY45192.1"/>
    <property type="molecule type" value="Genomic_DNA"/>
</dbReference>
<reference evidence="1 2" key="1">
    <citation type="journal article" date="2016" name="Nat. Commun.">
        <title>Thousands of microbial genomes shed light on interconnected biogeochemical processes in an aquifer system.</title>
        <authorList>
            <person name="Anantharaman K."/>
            <person name="Brown C.T."/>
            <person name="Hug L.A."/>
            <person name="Sharon I."/>
            <person name="Castelle C.J."/>
            <person name="Probst A.J."/>
            <person name="Thomas B.C."/>
            <person name="Singh A."/>
            <person name="Wilkins M.J."/>
            <person name="Karaoz U."/>
            <person name="Brodie E.L."/>
            <person name="Williams K.H."/>
            <person name="Hubbard S.S."/>
            <person name="Banfield J.F."/>
        </authorList>
    </citation>
    <scope>NUCLEOTIDE SEQUENCE [LARGE SCALE GENOMIC DNA]</scope>
</reference>
<dbReference type="STRING" id="1797535.A2744_01395"/>
<comment type="caution">
    <text evidence="1">The sequence shown here is derived from an EMBL/GenBank/DDBJ whole genome shotgun (WGS) entry which is preliminary data.</text>
</comment>
<sequence>MSLPIVVVTTTFYKSVSDLRYQLACETIRQARQHDYDIIVVDGSPDPAIRKTFTELGALVFQETTKGMGHSRRLAFFHALNHLYCTLKAEDGIIVWLEPEKHDLVRFIQEIIAAFRHNVVAVVPRRTKQSWETYPEFQQASERRANAAFSSAIGRVNLDVMFGPVAFLASRLWQLLLVCPTRFQYPDTYIQQFLLIQLLAAEQEVAAVNVNFIYPESSRQAETSEAAGGGPILAKRQEQERILSEAFRQAAGLLKAK</sequence>